<feature type="transmembrane region" description="Helical" evidence="3">
    <location>
        <begin position="6"/>
        <end position="31"/>
    </location>
</feature>
<evidence type="ECO:0000313" key="5">
    <source>
        <dbReference type="EMBL" id="MCS5489102.1"/>
    </source>
</evidence>
<dbReference type="InterPro" id="IPR003362">
    <property type="entry name" value="Bact_transf"/>
</dbReference>
<dbReference type="GO" id="GO:0016740">
    <property type="term" value="F:transferase activity"/>
    <property type="evidence" value="ECO:0007669"/>
    <property type="project" value="UniProtKB-KW"/>
</dbReference>
<protein>
    <submittedName>
        <fullName evidence="5">Sugar transferase</fullName>
    </submittedName>
</protein>
<dbReference type="Pfam" id="PF02397">
    <property type="entry name" value="Bac_transf"/>
    <property type="match status" value="1"/>
</dbReference>
<keyword evidence="6" id="KW-1185">Reference proteome</keyword>
<feature type="region of interest" description="Disordered" evidence="2">
    <location>
        <begin position="191"/>
        <end position="213"/>
    </location>
</feature>
<keyword evidence="3" id="KW-0472">Membrane</keyword>
<keyword evidence="3" id="KW-1133">Transmembrane helix</keyword>
<evidence type="ECO:0000256" key="2">
    <source>
        <dbReference type="SAM" id="MobiDB-lite"/>
    </source>
</evidence>
<dbReference type="PANTHER" id="PTHR30576:SF8">
    <property type="entry name" value="UNDECAPRENYL-PHOSPHATE GALACTOSE PHOSPHOTRANSFERASE"/>
    <property type="match status" value="1"/>
</dbReference>
<gene>
    <name evidence="5" type="ORF">NY014_01600</name>
</gene>
<sequence length="213" mass="24549">MGKRVLDLILASLMFIILFPVFLLLFVILSFEHGGKPFFKQDRPGKNGQIFKIFKFKTMSDKRDEIGNLLSDAERITFLGRLIRKSSLDEIPQLINILRGEMSLVGPRPLLVEYLPLYNSKQLKRHNVLPGITGWAQINGRNTISWEEKFELDVWYVNNLSLWLDLKILFITFFNVIRGKGVSQQGHVSMGKFQGTDNQGKIEQSHKKSLIEK</sequence>
<evidence type="ECO:0000256" key="3">
    <source>
        <dbReference type="SAM" id="Phobius"/>
    </source>
</evidence>
<dbReference type="EMBL" id="JANWGH010000001">
    <property type="protein sequence ID" value="MCS5489102.1"/>
    <property type="molecule type" value="Genomic_DNA"/>
</dbReference>
<keyword evidence="3" id="KW-0812">Transmembrane</keyword>
<accession>A0ABT2G1Z8</accession>
<comment type="caution">
    <text evidence="5">The sequence shown here is derived from an EMBL/GenBank/DDBJ whole genome shotgun (WGS) entry which is preliminary data.</text>
</comment>
<keyword evidence="5" id="KW-0808">Transferase</keyword>
<dbReference type="PANTHER" id="PTHR30576">
    <property type="entry name" value="COLANIC BIOSYNTHESIS UDP-GLUCOSE LIPID CARRIER TRANSFERASE"/>
    <property type="match status" value="1"/>
</dbReference>
<reference evidence="5 6" key="1">
    <citation type="submission" date="2022-08" db="EMBL/GenBank/DDBJ databases">
        <title>Algoriphagus sp. CAU 1643 isolated from mud.</title>
        <authorList>
            <person name="Kim W."/>
        </authorList>
    </citation>
    <scope>NUCLEOTIDE SEQUENCE [LARGE SCALE GENOMIC DNA]</scope>
    <source>
        <strain evidence="5 6">CAU 1643</strain>
    </source>
</reference>
<feature type="compositionally biased region" description="Basic and acidic residues" evidence="2">
    <location>
        <begin position="203"/>
        <end position="213"/>
    </location>
</feature>
<proteinExistence type="inferred from homology"/>
<evidence type="ECO:0000313" key="6">
    <source>
        <dbReference type="Proteomes" id="UP001206788"/>
    </source>
</evidence>
<name>A0ABT2G1Z8_9BACT</name>
<comment type="similarity">
    <text evidence="1">Belongs to the bacterial sugar transferase family.</text>
</comment>
<evidence type="ECO:0000256" key="1">
    <source>
        <dbReference type="ARBA" id="ARBA00006464"/>
    </source>
</evidence>
<dbReference type="Proteomes" id="UP001206788">
    <property type="component" value="Unassembled WGS sequence"/>
</dbReference>
<evidence type="ECO:0000259" key="4">
    <source>
        <dbReference type="Pfam" id="PF02397"/>
    </source>
</evidence>
<organism evidence="5 6">
    <name type="scientific">Algoriphagus limi</name>
    <dbReference type="NCBI Taxonomy" id="2975273"/>
    <lineage>
        <taxon>Bacteria</taxon>
        <taxon>Pseudomonadati</taxon>
        <taxon>Bacteroidota</taxon>
        <taxon>Cytophagia</taxon>
        <taxon>Cytophagales</taxon>
        <taxon>Cyclobacteriaceae</taxon>
        <taxon>Algoriphagus</taxon>
    </lineage>
</organism>
<feature type="domain" description="Bacterial sugar transferase" evidence="4">
    <location>
        <begin position="3"/>
        <end position="177"/>
    </location>
</feature>